<evidence type="ECO:0000313" key="3">
    <source>
        <dbReference type="Proteomes" id="UP000277279"/>
    </source>
</evidence>
<dbReference type="OrthoDB" id="8372854at2"/>
<dbReference type="RefSeq" id="WP_125849985.1">
    <property type="nucleotide sequence ID" value="NZ_JACHXH010000031.1"/>
</dbReference>
<accession>A0A427MA11</accession>
<reference evidence="1 4" key="2">
    <citation type="submission" date="2020-08" db="EMBL/GenBank/DDBJ databases">
        <title>Genomic Encyclopedia of Type Strains, Phase III (KMG-III): the genomes of soil and plant-associated and newly described type strains.</title>
        <authorList>
            <person name="Whitman W."/>
        </authorList>
    </citation>
    <scope>NUCLEOTIDE SEQUENCE [LARGE SCALE GENOMIC DNA]</scope>
    <source>
        <strain evidence="1 4">CECT 4113</strain>
    </source>
</reference>
<proteinExistence type="predicted"/>
<dbReference type="Proteomes" id="UP000518315">
    <property type="component" value="Unassembled WGS sequence"/>
</dbReference>
<gene>
    <name evidence="2" type="ORF">EFD55_29160</name>
    <name evidence="1" type="ORF">FHS26_006134</name>
</gene>
<evidence type="ECO:0000313" key="1">
    <source>
        <dbReference type="EMBL" id="MBB3138356.1"/>
    </source>
</evidence>
<evidence type="ECO:0000313" key="4">
    <source>
        <dbReference type="Proteomes" id="UP000518315"/>
    </source>
</evidence>
<sequence length="100" mass="10523">MVRRLARGTGIAIAVVAAVFVLFAEVFAVTGKAPAAMVFTVRGMEPAALPDGVSILRWGRGFAVVTSERADYVRALYVNGAFLVLPVRKSGCLALRPASS</sequence>
<comment type="caution">
    <text evidence="2">The sequence shown here is derived from an EMBL/GenBank/DDBJ whole genome shotgun (WGS) entry which is preliminary data.</text>
</comment>
<evidence type="ECO:0000313" key="2">
    <source>
        <dbReference type="EMBL" id="RSB62994.1"/>
    </source>
</evidence>
<dbReference type="EMBL" id="JACHXH010000031">
    <property type="protein sequence ID" value="MBB3138356.1"/>
    <property type="molecule type" value="Genomic_DNA"/>
</dbReference>
<keyword evidence="4" id="KW-1185">Reference proteome</keyword>
<dbReference type="AlphaFoldDB" id="A0A427MA11"/>
<dbReference type="EMBL" id="RJJT01000029">
    <property type="protein sequence ID" value="RSB62994.1"/>
    <property type="molecule type" value="Genomic_DNA"/>
</dbReference>
<reference evidence="2 3" key="1">
    <citation type="submission" date="2018-11" db="EMBL/GenBank/DDBJ databases">
        <authorList>
            <person name="Huo Y."/>
        </authorList>
    </citation>
    <scope>NUCLEOTIDE SEQUENCE [LARGE SCALE GENOMIC DNA]</scope>
    <source>
        <strain evidence="2 3">DSM 30132</strain>
    </source>
</reference>
<dbReference type="Proteomes" id="UP000277279">
    <property type="component" value="Unassembled WGS sequence"/>
</dbReference>
<organism evidence="2 3">
    <name type="scientific">Rhizobium pisi</name>
    <dbReference type="NCBI Taxonomy" id="574561"/>
    <lineage>
        <taxon>Bacteria</taxon>
        <taxon>Pseudomonadati</taxon>
        <taxon>Pseudomonadota</taxon>
        <taxon>Alphaproteobacteria</taxon>
        <taxon>Hyphomicrobiales</taxon>
        <taxon>Rhizobiaceae</taxon>
        <taxon>Rhizobium/Agrobacterium group</taxon>
        <taxon>Rhizobium</taxon>
    </lineage>
</organism>
<protein>
    <submittedName>
        <fullName evidence="2">Uncharacterized protein</fullName>
    </submittedName>
</protein>
<name>A0A427MA11_9HYPH</name>